<gene>
    <name evidence="4" type="ORF">Q757_01930</name>
</gene>
<reference evidence="4 5" key="1">
    <citation type="journal article" date="2014" name="Antonie Van Leeuwenhoek">
        <title>Oenococcus alcoholitolerans sp. nov., a lactic acid bacteria isolated from cachaca and ethanol fermentation processes.</title>
        <authorList>
            <person name="Badotti F."/>
            <person name="Moreira A.P."/>
            <person name="Tonon L.A."/>
            <person name="de Lucena B.T."/>
            <person name="Gomes Fde C."/>
            <person name="Kruger R."/>
            <person name="Thompson C.C."/>
            <person name="de Morais M.A.Jr."/>
            <person name="Rosa C.A."/>
            <person name="Thompson F.L."/>
        </authorList>
    </citation>
    <scope>NUCLEOTIDE SEQUENCE [LARGE SCALE GENOMIC DNA]</scope>
    <source>
        <strain evidence="4 5">UFRJ-M7.2.18</strain>
    </source>
</reference>
<dbReference type="InterPro" id="IPR009023">
    <property type="entry name" value="HMG_CoA_Rdtase_NAD(P)-bd_sf"/>
</dbReference>
<dbReference type="EMBL" id="AXCV01000048">
    <property type="protein sequence ID" value="KGO32288.1"/>
    <property type="molecule type" value="Genomic_DNA"/>
</dbReference>
<dbReference type="InterPro" id="IPR023074">
    <property type="entry name" value="HMG_CoA_Rdtase_cat_sf"/>
</dbReference>
<evidence type="ECO:0000313" key="4">
    <source>
        <dbReference type="EMBL" id="KGO32288.1"/>
    </source>
</evidence>
<comment type="caution">
    <text evidence="4">The sequence shown here is derived from an EMBL/GenBank/DDBJ whole genome shotgun (WGS) entry which is preliminary data.</text>
</comment>
<dbReference type="PROSITE" id="PS50065">
    <property type="entry name" value="HMG_COA_REDUCTASE_4"/>
    <property type="match status" value="1"/>
</dbReference>
<organism evidence="4 5">
    <name type="scientific">Oenococcus alcoholitolerans</name>
    <dbReference type="NCBI Taxonomy" id="931074"/>
    <lineage>
        <taxon>Bacteria</taxon>
        <taxon>Bacillati</taxon>
        <taxon>Bacillota</taxon>
        <taxon>Bacilli</taxon>
        <taxon>Lactobacillales</taxon>
        <taxon>Lactobacillaceae</taxon>
        <taxon>Oenococcus</taxon>
    </lineage>
</organism>
<dbReference type="SUPFAM" id="SSF55035">
    <property type="entry name" value="NAD-binding domain of HMG-CoA reductase"/>
    <property type="match status" value="1"/>
</dbReference>
<keyword evidence="5" id="KW-1185">Reference proteome</keyword>
<dbReference type="InterPro" id="IPR002202">
    <property type="entry name" value="HMG_CoA_Rdtase"/>
</dbReference>
<protein>
    <recommendedName>
        <fullName evidence="3">3-hydroxy-3-methylglutaryl coenzyme A reductase</fullName>
        <shortName evidence="3">HMG-CoA reductase</shortName>
        <ecNumber evidence="3">1.1.1.88</ecNumber>
    </recommendedName>
</protein>
<dbReference type="NCBIfam" id="TIGR00532">
    <property type="entry name" value="HMG_CoA_R_NAD"/>
    <property type="match status" value="1"/>
</dbReference>
<name>A0ABR4XS14_9LACO</name>
<proteinExistence type="inferred from homology"/>
<dbReference type="EC" id="1.1.1.88" evidence="3"/>
<dbReference type="PANTHER" id="PTHR10572">
    <property type="entry name" value="3-HYDROXY-3-METHYLGLUTARYL-COENZYME A REDUCTASE"/>
    <property type="match status" value="1"/>
</dbReference>
<comment type="catalytic activity">
    <reaction evidence="3">
        <text>(R)-mevalonate + 2 NAD(+) + CoA = (3S)-3-hydroxy-3-methylglutaryl-CoA + 2 NADH + 2 H(+)</text>
        <dbReference type="Rhea" id="RHEA:14833"/>
        <dbReference type="ChEBI" id="CHEBI:15378"/>
        <dbReference type="ChEBI" id="CHEBI:36464"/>
        <dbReference type="ChEBI" id="CHEBI:43074"/>
        <dbReference type="ChEBI" id="CHEBI:57287"/>
        <dbReference type="ChEBI" id="CHEBI:57540"/>
        <dbReference type="ChEBI" id="CHEBI:57945"/>
        <dbReference type="EC" id="1.1.1.88"/>
    </reaction>
</comment>
<dbReference type="PANTHER" id="PTHR10572:SF24">
    <property type="entry name" value="3-HYDROXY-3-METHYLGLUTARYL-COENZYME A REDUCTASE"/>
    <property type="match status" value="1"/>
</dbReference>
<dbReference type="PRINTS" id="PR00071">
    <property type="entry name" value="HMGCOARDTASE"/>
</dbReference>
<evidence type="ECO:0000256" key="3">
    <source>
        <dbReference type="RuleBase" id="RU361219"/>
    </source>
</evidence>
<accession>A0ABR4XS14</accession>
<keyword evidence="3" id="KW-0520">NAD</keyword>
<dbReference type="Proteomes" id="UP000030023">
    <property type="component" value="Unassembled WGS sequence"/>
</dbReference>
<evidence type="ECO:0000313" key="5">
    <source>
        <dbReference type="Proteomes" id="UP000030023"/>
    </source>
</evidence>
<keyword evidence="2 3" id="KW-0560">Oxidoreductase</keyword>
<dbReference type="Pfam" id="PF00368">
    <property type="entry name" value="HMG-CoA_red"/>
    <property type="match status" value="1"/>
</dbReference>
<dbReference type="InterPro" id="IPR009029">
    <property type="entry name" value="HMG_CoA_Rdtase_sub-bd_dom_sf"/>
</dbReference>
<sequence>MKKIYKMAIEERISFLKQMGLPEKALENIKYKTALSNDQIDHFIENGIGQIEIPLGLATDFLINGREYLVPMATEEPSVVAAASNGAMRIKKSGGFISNIENEYMIGQIIFDKLQNPDLFAKKLDSSKKILFELAEKVNPRAVKRGDGLKKIIFHQNTKNDWIELRIASQQSMGANLIDSIAEKIKNWIENNLLTKNDDVLAAILSNSSKKKIVHLSGKVSFDDLKTRQMTGEKVAEKIAALSGFAKINNERRATDFKGMLNGIEAVCLATANDTRAVTASLLESYQKPDSKLVEWFLGTDNFLRFKADIPMPVGVIGGAINYLPYSKYSLELLGKPKAEELMSITACVGVANNLAATRALVTEGIQAGHMPLQNKRKEMQK</sequence>
<evidence type="ECO:0000256" key="1">
    <source>
        <dbReference type="ARBA" id="ARBA00007661"/>
    </source>
</evidence>
<dbReference type="SUPFAM" id="SSF56542">
    <property type="entry name" value="Substrate-binding domain of HMG-CoA reductase"/>
    <property type="match status" value="1"/>
</dbReference>
<dbReference type="InterPro" id="IPR004553">
    <property type="entry name" value="HMG_CoA_Rdtase_bac-typ"/>
</dbReference>
<comment type="pathway">
    <text evidence="3">Metabolic intermediate metabolism; (R)-mevalonate degradation; (S)-3-hydroxy-3-methylglutaryl-CoA from (R)-mevalonate: step 1/1.</text>
</comment>
<evidence type="ECO:0000256" key="2">
    <source>
        <dbReference type="ARBA" id="ARBA00023002"/>
    </source>
</evidence>
<comment type="similarity">
    <text evidence="1 3">Belongs to the HMG-CoA reductase family.</text>
</comment>
<dbReference type="Gene3D" id="3.90.770.10">
    <property type="entry name" value="3-hydroxy-3-methylglutaryl-coenzyme A Reductase, Chain A, domain 2"/>
    <property type="match status" value="2"/>
</dbReference>